<proteinExistence type="predicted"/>
<organism evidence="3 4">
    <name type="scientific">Cirrhinus mrigala</name>
    <name type="common">Mrigala</name>
    <dbReference type="NCBI Taxonomy" id="683832"/>
    <lineage>
        <taxon>Eukaryota</taxon>
        <taxon>Metazoa</taxon>
        <taxon>Chordata</taxon>
        <taxon>Craniata</taxon>
        <taxon>Vertebrata</taxon>
        <taxon>Euteleostomi</taxon>
        <taxon>Actinopterygii</taxon>
        <taxon>Neopterygii</taxon>
        <taxon>Teleostei</taxon>
        <taxon>Ostariophysi</taxon>
        <taxon>Cypriniformes</taxon>
        <taxon>Cyprinidae</taxon>
        <taxon>Labeoninae</taxon>
        <taxon>Labeonini</taxon>
        <taxon>Cirrhinus</taxon>
    </lineage>
</organism>
<evidence type="ECO:0000256" key="2">
    <source>
        <dbReference type="SAM" id="MobiDB-lite"/>
    </source>
</evidence>
<dbReference type="InterPro" id="IPR011010">
    <property type="entry name" value="DNA_brk_join_enz"/>
</dbReference>
<keyword evidence="1" id="KW-0233">DNA recombination</keyword>
<accession>A0ABD0MJ04</accession>
<feature type="compositionally biased region" description="Low complexity" evidence="2">
    <location>
        <begin position="30"/>
        <end position="47"/>
    </location>
</feature>
<dbReference type="EMBL" id="JAMKFB020000701">
    <property type="protein sequence ID" value="KAL0148641.1"/>
    <property type="molecule type" value="Genomic_DNA"/>
</dbReference>
<name>A0ABD0MJ04_CIRMR</name>
<feature type="non-terminal residue" evidence="3">
    <location>
        <position position="698"/>
    </location>
</feature>
<dbReference type="InterPro" id="IPR013762">
    <property type="entry name" value="Integrase-like_cat_sf"/>
</dbReference>
<feature type="region of interest" description="Disordered" evidence="2">
    <location>
        <begin position="29"/>
        <end position="154"/>
    </location>
</feature>
<feature type="region of interest" description="Disordered" evidence="2">
    <location>
        <begin position="487"/>
        <end position="530"/>
    </location>
</feature>
<keyword evidence="4" id="KW-1185">Reference proteome</keyword>
<sequence length="698" mass="74447">MAFMDGSCPHCERMSMAALRLRLSCSKRLPSAPSRPGTSGSTSSAATLVRKKGNLTVTVRNAPTGQPPRWSDSSHCPVEMPSEGGGSSRDKPSVSFGAPEEDRMSIAASEEGLTPDEESTEQLADSSSLARSVVRAQGPGASASQSFGAPGHLGEEQALPCAEHLFSRDGAGFGQDDARLSEFNQTQYSGSSKDLSEAPGAYGSCSRGYPTRLASYETASALAPWPDPKMGMAPRRVPGRRYPRILPSFQPVVRPDVPMGRGAPGTGSEARDCQHGCLQHRLGCCMQRARSLGLLDRTSTAVAYKLPQVAGRVPRASSVPLDVARGTCAGLHGQHGDGRLYQPPRGFAFPLHVATHPSPPPLESEVAQIATWRSYSGGAELCSRCALTPAYSFWRMETPSPGGPADLEPIWGSSDRSVCFSRIRPLPVVLFPDRGSPRPGTQLAPGTNQVCLSPSEPPCTDPVQDPGGRGAGLAGCALLAHPDLVRGTHAPRDSPSLEDSPEEGPSFSGDGHHLAPVPRSMEPSCLGSGRDAADLSGLPQALINTITQARAPSTRQAYALRWGLFIDWCSSRHEDPQRCSIGVLCPVRALRIYVDHTRSFRRSEQLFVCFGGQQKGNAVSKQRLAHWVVDAITLAYQCQGESCPLGVRTHSTRSVASSWALAHSTSLADICRAVGWAKPNTFVRFYNLCVEPVSSRVL</sequence>
<reference evidence="3 4" key="1">
    <citation type="submission" date="2024-05" db="EMBL/GenBank/DDBJ databases">
        <title>Genome sequencing and assembly of Indian major carp, Cirrhinus mrigala (Hamilton, 1822).</title>
        <authorList>
            <person name="Mohindra V."/>
            <person name="Chowdhury L.M."/>
            <person name="Lal K."/>
            <person name="Jena J.K."/>
        </authorList>
    </citation>
    <scope>NUCLEOTIDE SEQUENCE [LARGE SCALE GENOMIC DNA]</scope>
    <source>
        <strain evidence="3">CM1030</strain>
        <tissue evidence="3">Blood</tissue>
    </source>
</reference>
<feature type="compositionally biased region" description="Polar residues" evidence="2">
    <location>
        <begin position="55"/>
        <end position="64"/>
    </location>
</feature>
<dbReference type="SUPFAM" id="SSF56349">
    <property type="entry name" value="DNA breaking-rejoining enzymes"/>
    <property type="match status" value="1"/>
</dbReference>
<dbReference type="GO" id="GO:0006310">
    <property type="term" value="P:DNA recombination"/>
    <property type="evidence" value="ECO:0007669"/>
    <property type="project" value="UniProtKB-KW"/>
</dbReference>
<comment type="caution">
    <text evidence="3">The sequence shown here is derived from an EMBL/GenBank/DDBJ whole genome shotgun (WGS) entry which is preliminary data.</text>
</comment>
<evidence type="ECO:0000256" key="1">
    <source>
        <dbReference type="ARBA" id="ARBA00023172"/>
    </source>
</evidence>
<evidence type="ECO:0000313" key="3">
    <source>
        <dbReference type="EMBL" id="KAL0148641.1"/>
    </source>
</evidence>
<dbReference type="PANTHER" id="PTHR33066">
    <property type="entry name" value="INTEGRASE_SAM-LIKE_N DOMAIN-CONTAINING PROTEIN"/>
    <property type="match status" value="1"/>
</dbReference>
<dbReference type="PANTHER" id="PTHR33066:SF2">
    <property type="entry name" value="FILAGGRIN-2-LIKE"/>
    <property type="match status" value="1"/>
</dbReference>
<feature type="compositionally biased region" description="Polar residues" evidence="2">
    <location>
        <begin position="121"/>
        <end position="130"/>
    </location>
</feature>
<protein>
    <submittedName>
        <fullName evidence="3">Uncharacterized protein</fullName>
    </submittedName>
</protein>
<evidence type="ECO:0000313" key="4">
    <source>
        <dbReference type="Proteomes" id="UP001529510"/>
    </source>
</evidence>
<gene>
    <name evidence="3" type="ORF">M9458_056081</name>
</gene>
<dbReference type="AlphaFoldDB" id="A0ABD0MJ04"/>
<dbReference type="Proteomes" id="UP001529510">
    <property type="component" value="Unassembled WGS sequence"/>
</dbReference>
<dbReference type="Gene3D" id="1.10.443.10">
    <property type="entry name" value="Intergrase catalytic core"/>
    <property type="match status" value="1"/>
</dbReference>